<feature type="non-terminal residue" evidence="2">
    <location>
        <position position="80"/>
    </location>
</feature>
<dbReference type="EMBL" id="BARS01010334">
    <property type="protein sequence ID" value="GAF92414.1"/>
    <property type="molecule type" value="Genomic_DNA"/>
</dbReference>
<evidence type="ECO:0000259" key="1">
    <source>
        <dbReference type="Pfam" id="PF00005"/>
    </source>
</evidence>
<dbReference type="SUPFAM" id="SSF52540">
    <property type="entry name" value="P-loop containing nucleoside triphosphate hydrolases"/>
    <property type="match status" value="1"/>
</dbReference>
<dbReference type="PANTHER" id="PTHR43230:SF3">
    <property type="entry name" value="ABC-TYPE DIPEPTIDE_OLIGOPEPTIDE TRANSPORT SYSTEM, ATPASE COMPONENT"/>
    <property type="match status" value="1"/>
</dbReference>
<dbReference type="GO" id="GO:0005524">
    <property type="term" value="F:ATP binding"/>
    <property type="evidence" value="ECO:0007669"/>
    <property type="project" value="InterPro"/>
</dbReference>
<dbReference type="AlphaFoldDB" id="X0TGR2"/>
<dbReference type="InterPro" id="IPR003439">
    <property type="entry name" value="ABC_transporter-like_ATP-bd"/>
</dbReference>
<dbReference type="PANTHER" id="PTHR43230">
    <property type="entry name" value="ABC-TYPE DIPEPTIDE/OLIGOPEPTIDE TRANSPORT SYSTEM, ATPASE COMPONENT"/>
    <property type="match status" value="1"/>
</dbReference>
<dbReference type="InterPro" id="IPR027417">
    <property type="entry name" value="P-loop_NTPase"/>
</dbReference>
<protein>
    <recommendedName>
        <fullName evidence="1">ABC transporter domain-containing protein</fullName>
    </recommendedName>
</protein>
<gene>
    <name evidence="2" type="ORF">S01H1_19190</name>
</gene>
<name>X0TGR2_9ZZZZ</name>
<comment type="caution">
    <text evidence="2">The sequence shown here is derived from an EMBL/GenBank/DDBJ whole genome shotgun (WGS) entry which is preliminary data.</text>
</comment>
<evidence type="ECO:0000313" key="2">
    <source>
        <dbReference type="EMBL" id="GAF92414.1"/>
    </source>
</evidence>
<sequence>MTALLEARHVTKIFGGGLIKRRRTLALEDFSLSIGSGQPSITGVVGESGSGKTTMARLLLGLESLTRGDVLYKGRANSGL</sequence>
<organism evidence="2">
    <name type="scientific">marine sediment metagenome</name>
    <dbReference type="NCBI Taxonomy" id="412755"/>
    <lineage>
        <taxon>unclassified sequences</taxon>
        <taxon>metagenomes</taxon>
        <taxon>ecological metagenomes</taxon>
    </lineage>
</organism>
<dbReference type="GO" id="GO:0016887">
    <property type="term" value="F:ATP hydrolysis activity"/>
    <property type="evidence" value="ECO:0007669"/>
    <property type="project" value="InterPro"/>
</dbReference>
<feature type="domain" description="ABC transporter" evidence="1">
    <location>
        <begin position="27"/>
        <end position="76"/>
    </location>
</feature>
<accession>X0TGR2</accession>
<dbReference type="Pfam" id="PF00005">
    <property type="entry name" value="ABC_tran"/>
    <property type="match status" value="1"/>
</dbReference>
<dbReference type="Gene3D" id="3.40.50.300">
    <property type="entry name" value="P-loop containing nucleotide triphosphate hydrolases"/>
    <property type="match status" value="1"/>
</dbReference>
<proteinExistence type="predicted"/>
<reference evidence="2" key="1">
    <citation type="journal article" date="2014" name="Front. Microbiol.">
        <title>High frequency of phylogenetically diverse reductive dehalogenase-homologous genes in deep subseafloor sedimentary metagenomes.</title>
        <authorList>
            <person name="Kawai M."/>
            <person name="Futagami T."/>
            <person name="Toyoda A."/>
            <person name="Takaki Y."/>
            <person name="Nishi S."/>
            <person name="Hori S."/>
            <person name="Arai W."/>
            <person name="Tsubouchi T."/>
            <person name="Morono Y."/>
            <person name="Uchiyama I."/>
            <person name="Ito T."/>
            <person name="Fujiyama A."/>
            <person name="Inagaki F."/>
            <person name="Takami H."/>
        </authorList>
    </citation>
    <scope>NUCLEOTIDE SEQUENCE</scope>
    <source>
        <strain evidence="2">Expedition CK06-06</strain>
    </source>
</reference>